<keyword evidence="2" id="KW-0808">Transferase</keyword>
<dbReference type="Gene3D" id="3.40.630.30">
    <property type="match status" value="1"/>
</dbReference>
<evidence type="ECO:0000259" key="4">
    <source>
        <dbReference type="PROSITE" id="PS51186"/>
    </source>
</evidence>
<dbReference type="PROSITE" id="PS51186">
    <property type="entry name" value="GNAT"/>
    <property type="match status" value="1"/>
</dbReference>
<dbReference type="AlphaFoldDB" id="A0A9X3E2H0"/>
<dbReference type="Pfam" id="PF00583">
    <property type="entry name" value="Acetyltransf_1"/>
    <property type="match status" value="1"/>
</dbReference>
<comment type="caution">
    <text evidence="5">The sequence shown here is derived from an EMBL/GenBank/DDBJ whole genome shotgun (WGS) entry which is preliminary data.</text>
</comment>
<dbReference type="Proteomes" id="UP001144805">
    <property type="component" value="Unassembled WGS sequence"/>
</dbReference>
<dbReference type="FunFam" id="3.40.630.30:FF:000064">
    <property type="entry name" value="GNAT family acetyltransferase"/>
    <property type="match status" value="1"/>
</dbReference>
<evidence type="ECO:0000313" key="5">
    <source>
        <dbReference type="EMBL" id="MCX5569437.1"/>
    </source>
</evidence>
<evidence type="ECO:0000313" key="6">
    <source>
        <dbReference type="Proteomes" id="UP001144805"/>
    </source>
</evidence>
<dbReference type="PANTHER" id="PTHR10545">
    <property type="entry name" value="DIAMINE N-ACETYLTRANSFERASE"/>
    <property type="match status" value="1"/>
</dbReference>
<sequence length="171" mass="18987">MSLVLRHARPGDAPLVLDFVKALADYEKLAHEVEADAVAIDAALFCDAPKVFCEIAEWNGEPAGFALWFYTFSTFNGRHGIYLEDLFVRPEFRGHGIGKALLADLARRCVAEALGRYEWSVLDWNAPSIAFYEAQGARRLVEWQRCRVEGDALLRLGSTIPASGRVGETVT</sequence>
<dbReference type="EMBL" id="JAPKNK010000003">
    <property type="protein sequence ID" value="MCX5569437.1"/>
    <property type="molecule type" value="Genomic_DNA"/>
</dbReference>
<dbReference type="CDD" id="cd04301">
    <property type="entry name" value="NAT_SF"/>
    <property type="match status" value="1"/>
</dbReference>
<reference evidence="5" key="1">
    <citation type="submission" date="2022-11" db="EMBL/GenBank/DDBJ databases">
        <title>Biodiversity and phylogenetic relationships of bacteria.</title>
        <authorList>
            <person name="Machado R.A.R."/>
            <person name="Bhat A."/>
            <person name="Loulou A."/>
            <person name="Kallel S."/>
        </authorList>
    </citation>
    <scope>NUCLEOTIDE SEQUENCE</scope>
    <source>
        <strain evidence="5">K-TC2</strain>
    </source>
</reference>
<dbReference type="RefSeq" id="WP_266338407.1">
    <property type="nucleotide sequence ID" value="NZ_JAPKNK010000003.1"/>
</dbReference>
<keyword evidence="3" id="KW-0012">Acyltransferase</keyword>
<dbReference type="PANTHER" id="PTHR10545:SF29">
    <property type="entry name" value="GH14572P-RELATED"/>
    <property type="match status" value="1"/>
</dbReference>
<comment type="similarity">
    <text evidence="1">Belongs to the acetyltransferase family.</text>
</comment>
<gene>
    <name evidence="5" type="ORF">OSH07_09560</name>
</gene>
<dbReference type="InterPro" id="IPR000182">
    <property type="entry name" value="GNAT_dom"/>
</dbReference>
<evidence type="ECO:0000256" key="1">
    <source>
        <dbReference type="ARBA" id="ARBA00008694"/>
    </source>
</evidence>
<keyword evidence="6" id="KW-1185">Reference proteome</keyword>
<evidence type="ECO:0000256" key="3">
    <source>
        <dbReference type="ARBA" id="ARBA00023315"/>
    </source>
</evidence>
<feature type="domain" description="N-acetyltransferase" evidence="4">
    <location>
        <begin position="3"/>
        <end position="161"/>
    </location>
</feature>
<proteinExistence type="inferred from homology"/>
<name>A0A9X3E2H0_9HYPH</name>
<evidence type="ECO:0000256" key="2">
    <source>
        <dbReference type="ARBA" id="ARBA00022679"/>
    </source>
</evidence>
<dbReference type="GO" id="GO:0008080">
    <property type="term" value="F:N-acetyltransferase activity"/>
    <property type="evidence" value="ECO:0007669"/>
    <property type="project" value="TreeGrafter"/>
</dbReference>
<dbReference type="InterPro" id="IPR016181">
    <property type="entry name" value="Acyl_CoA_acyltransferase"/>
</dbReference>
<organism evidence="5 6">
    <name type="scientific">Kaistia nematophila</name>
    <dbReference type="NCBI Taxonomy" id="2994654"/>
    <lineage>
        <taxon>Bacteria</taxon>
        <taxon>Pseudomonadati</taxon>
        <taxon>Pseudomonadota</taxon>
        <taxon>Alphaproteobacteria</taxon>
        <taxon>Hyphomicrobiales</taxon>
        <taxon>Kaistiaceae</taxon>
        <taxon>Kaistia</taxon>
    </lineage>
</organism>
<accession>A0A9X3E2H0</accession>
<protein>
    <submittedName>
        <fullName evidence="5">GNAT family N-acetyltransferase</fullName>
    </submittedName>
</protein>
<dbReference type="SUPFAM" id="SSF55729">
    <property type="entry name" value="Acyl-CoA N-acyltransferases (Nat)"/>
    <property type="match status" value="1"/>
</dbReference>
<dbReference type="InterPro" id="IPR051016">
    <property type="entry name" value="Diverse_Substrate_AcTransf"/>
</dbReference>